<dbReference type="PANTHER" id="PTHR43031:SF17">
    <property type="entry name" value="SULFURTRANSFERASE YTWF-RELATED"/>
    <property type="match status" value="1"/>
</dbReference>
<evidence type="ECO:0000313" key="3">
    <source>
        <dbReference type="Proteomes" id="UP000215545"/>
    </source>
</evidence>
<proteinExistence type="predicted"/>
<dbReference type="RefSeq" id="WP_045850400.1">
    <property type="nucleotide sequence ID" value="NZ_FTLX01000010.1"/>
</dbReference>
<keyword evidence="3" id="KW-1185">Reference proteome</keyword>
<dbReference type="Pfam" id="PF00581">
    <property type="entry name" value="Rhodanese"/>
    <property type="match status" value="1"/>
</dbReference>
<gene>
    <name evidence="2" type="ORF">B1B05_16785</name>
</gene>
<dbReference type="InterPro" id="IPR001763">
    <property type="entry name" value="Rhodanese-like_dom"/>
</dbReference>
<dbReference type="SMART" id="SM00450">
    <property type="entry name" value="RHOD"/>
    <property type="match status" value="1"/>
</dbReference>
<comment type="caution">
    <text evidence="2">The sequence shown here is derived from an EMBL/GenBank/DDBJ whole genome shotgun (WGS) entry which is preliminary data.</text>
</comment>
<dbReference type="Proteomes" id="UP000215545">
    <property type="component" value="Unassembled WGS sequence"/>
</dbReference>
<name>A0ABX4E4X5_9BACI</name>
<reference evidence="3" key="1">
    <citation type="submission" date="2017-03" db="EMBL/GenBank/DDBJ databases">
        <title>Bacillus sp. V-88(T) DSM27956, whole genome shotgun sequencing project.</title>
        <authorList>
            <person name="Dastager S.G."/>
            <person name="Neurgaonkar P.S."/>
            <person name="Dharne M.S."/>
        </authorList>
    </citation>
    <scope>NUCLEOTIDE SEQUENCE [LARGE SCALE GENOMIC DNA]</scope>
    <source>
        <strain evidence="3">DSM 25145</strain>
    </source>
</reference>
<protein>
    <submittedName>
        <fullName evidence="2">Rhodanese-like domain-containing protein</fullName>
    </submittedName>
</protein>
<dbReference type="PROSITE" id="PS50206">
    <property type="entry name" value="RHODANESE_3"/>
    <property type="match status" value="1"/>
</dbReference>
<dbReference type="EMBL" id="MWSK01000010">
    <property type="protein sequence ID" value="OXS74585.1"/>
    <property type="molecule type" value="Genomic_DNA"/>
</dbReference>
<sequence length="95" mass="10423">MKETTAQEVEQKVNELTILDVREESETAAGMIPGALNIPLGQILTSLDKLDQNKEYTVVCRSGNRSSLACEWLNSKGFKVTNMNGGMMAWTGETV</sequence>
<dbReference type="InterPro" id="IPR036873">
    <property type="entry name" value="Rhodanese-like_dom_sf"/>
</dbReference>
<dbReference type="CDD" id="cd00158">
    <property type="entry name" value="RHOD"/>
    <property type="match status" value="1"/>
</dbReference>
<dbReference type="InterPro" id="IPR050229">
    <property type="entry name" value="GlpE_sulfurtransferase"/>
</dbReference>
<dbReference type="Gene3D" id="3.40.250.10">
    <property type="entry name" value="Rhodanese-like domain"/>
    <property type="match status" value="1"/>
</dbReference>
<dbReference type="SUPFAM" id="SSF52821">
    <property type="entry name" value="Rhodanese/Cell cycle control phosphatase"/>
    <property type="match status" value="1"/>
</dbReference>
<dbReference type="PANTHER" id="PTHR43031">
    <property type="entry name" value="FAD-DEPENDENT OXIDOREDUCTASE"/>
    <property type="match status" value="1"/>
</dbReference>
<accession>A0ABX4E4X5</accession>
<evidence type="ECO:0000313" key="2">
    <source>
        <dbReference type="EMBL" id="OXS74585.1"/>
    </source>
</evidence>
<feature type="domain" description="Rhodanese" evidence="1">
    <location>
        <begin position="12"/>
        <end position="95"/>
    </location>
</feature>
<organism evidence="2 3">
    <name type="scientific">Domibacillus enclensis</name>
    <dbReference type="NCBI Taxonomy" id="1017273"/>
    <lineage>
        <taxon>Bacteria</taxon>
        <taxon>Bacillati</taxon>
        <taxon>Bacillota</taxon>
        <taxon>Bacilli</taxon>
        <taxon>Bacillales</taxon>
        <taxon>Bacillaceae</taxon>
        <taxon>Domibacillus</taxon>
    </lineage>
</organism>
<evidence type="ECO:0000259" key="1">
    <source>
        <dbReference type="PROSITE" id="PS50206"/>
    </source>
</evidence>